<evidence type="ECO:0000259" key="11">
    <source>
        <dbReference type="Pfam" id="PF01488"/>
    </source>
</evidence>
<feature type="active site" description="Proton acceptor" evidence="10">
    <location>
        <position position="73"/>
    </location>
</feature>
<reference evidence="14 15" key="1">
    <citation type="submission" date="2017-06" db="EMBL/GenBank/DDBJ databases">
        <authorList>
            <person name="Kim H.J."/>
            <person name="Triplett B.A."/>
        </authorList>
    </citation>
    <scope>NUCLEOTIDE SEQUENCE [LARGE SCALE GENOMIC DNA]</scope>
    <source>
        <strain evidence="14 15">SCA</strain>
    </source>
</reference>
<keyword evidence="3 10" id="KW-0521">NADP</keyword>
<dbReference type="OrthoDB" id="9792692at2"/>
<protein>
    <recommendedName>
        <fullName evidence="10">Shikimate dehydrogenase (NADP(+))</fullName>
        <shortName evidence="10">SDH</shortName>
        <ecNumber evidence="10">1.1.1.25</ecNumber>
    </recommendedName>
</protein>
<dbReference type="Gene3D" id="3.40.50.720">
    <property type="entry name" value="NAD(P)-binding Rossmann-like Domain"/>
    <property type="match status" value="1"/>
</dbReference>
<dbReference type="Proteomes" id="UP000198304">
    <property type="component" value="Unassembled WGS sequence"/>
</dbReference>
<dbReference type="GO" id="GO:0004764">
    <property type="term" value="F:shikimate 3-dehydrogenase (NADP+) activity"/>
    <property type="evidence" value="ECO:0007669"/>
    <property type="project" value="UniProtKB-UniRule"/>
</dbReference>
<evidence type="ECO:0000256" key="4">
    <source>
        <dbReference type="ARBA" id="ARBA00023002"/>
    </source>
</evidence>
<feature type="domain" description="SDH C-terminal" evidence="13">
    <location>
        <begin position="254"/>
        <end position="284"/>
    </location>
</feature>
<keyword evidence="5 10" id="KW-0057">Aromatic amino acid biosynthesis</keyword>
<comment type="subunit">
    <text evidence="10">Homodimer.</text>
</comment>
<dbReference type="GO" id="GO:0009073">
    <property type="term" value="P:aromatic amino acid family biosynthetic process"/>
    <property type="evidence" value="ECO:0007669"/>
    <property type="project" value="UniProtKB-KW"/>
</dbReference>
<evidence type="ECO:0000256" key="1">
    <source>
        <dbReference type="ARBA" id="ARBA00004871"/>
    </source>
</evidence>
<evidence type="ECO:0000256" key="10">
    <source>
        <dbReference type="HAMAP-Rule" id="MF_00222"/>
    </source>
</evidence>
<feature type="binding site" evidence="10">
    <location>
        <begin position="157"/>
        <end position="162"/>
    </location>
    <ligand>
        <name>NADP(+)</name>
        <dbReference type="ChEBI" id="CHEBI:58349"/>
    </ligand>
</feature>
<feature type="binding site" evidence="10">
    <location>
        <position position="109"/>
    </location>
    <ligand>
        <name>shikimate</name>
        <dbReference type="ChEBI" id="CHEBI:36208"/>
    </ligand>
</feature>
<dbReference type="GO" id="GO:0050661">
    <property type="term" value="F:NADP binding"/>
    <property type="evidence" value="ECO:0007669"/>
    <property type="project" value="InterPro"/>
</dbReference>
<evidence type="ECO:0000259" key="13">
    <source>
        <dbReference type="Pfam" id="PF18317"/>
    </source>
</evidence>
<dbReference type="Pfam" id="PF18317">
    <property type="entry name" value="SDH_C"/>
    <property type="match status" value="1"/>
</dbReference>
<evidence type="ECO:0000256" key="9">
    <source>
        <dbReference type="ARBA" id="ARBA00060613"/>
    </source>
</evidence>
<dbReference type="InterPro" id="IPR036291">
    <property type="entry name" value="NAD(P)-bd_dom_sf"/>
</dbReference>
<comment type="catalytic activity">
    <reaction evidence="8">
        <text>shikimate + NAD(+) = 3-dehydroshikimate + NADH + H(+)</text>
        <dbReference type="Rhea" id="RHEA:17741"/>
        <dbReference type="ChEBI" id="CHEBI:15378"/>
        <dbReference type="ChEBI" id="CHEBI:16630"/>
        <dbReference type="ChEBI" id="CHEBI:36208"/>
        <dbReference type="ChEBI" id="CHEBI:57540"/>
        <dbReference type="ChEBI" id="CHEBI:57945"/>
    </reaction>
</comment>
<evidence type="ECO:0000313" key="15">
    <source>
        <dbReference type="Proteomes" id="UP000198304"/>
    </source>
</evidence>
<name>A0A239HIN7_9FIRM</name>
<dbReference type="NCBIfam" id="NF001319">
    <property type="entry name" value="PRK00258.3-3"/>
    <property type="match status" value="1"/>
</dbReference>
<evidence type="ECO:0000256" key="8">
    <source>
        <dbReference type="ARBA" id="ARBA00052329"/>
    </source>
</evidence>
<dbReference type="InterPro" id="IPR011342">
    <property type="entry name" value="Shikimate_DH"/>
</dbReference>
<dbReference type="InterPro" id="IPR046346">
    <property type="entry name" value="Aminoacid_DH-like_N_sf"/>
</dbReference>
<feature type="binding site" evidence="10">
    <location>
        <begin position="133"/>
        <end position="137"/>
    </location>
    <ligand>
        <name>NADP(+)</name>
        <dbReference type="ChEBI" id="CHEBI:58349"/>
    </ligand>
</feature>
<comment type="function">
    <text evidence="10">Involved in the biosynthesis of the chorismate, which leads to the biosynthesis of aromatic amino acids. Catalyzes the reversible NADPH linked reduction of 3-dehydroshikimate (DHSA) to yield shikimate (SA).</text>
</comment>
<dbReference type="NCBIfam" id="TIGR00507">
    <property type="entry name" value="aroE"/>
    <property type="match status" value="1"/>
</dbReference>
<dbReference type="Pfam" id="PF08501">
    <property type="entry name" value="Shikimate_dh_N"/>
    <property type="match status" value="1"/>
</dbReference>
<feature type="binding site" evidence="10">
    <location>
        <position position="261"/>
    </location>
    <ligand>
        <name>shikimate</name>
        <dbReference type="ChEBI" id="CHEBI:36208"/>
    </ligand>
</feature>
<comment type="catalytic activity">
    <reaction evidence="6 10">
        <text>shikimate + NADP(+) = 3-dehydroshikimate + NADPH + H(+)</text>
        <dbReference type="Rhea" id="RHEA:17737"/>
        <dbReference type="ChEBI" id="CHEBI:15378"/>
        <dbReference type="ChEBI" id="CHEBI:16630"/>
        <dbReference type="ChEBI" id="CHEBI:36208"/>
        <dbReference type="ChEBI" id="CHEBI:57783"/>
        <dbReference type="ChEBI" id="CHEBI:58349"/>
        <dbReference type="EC" id="1.1.1.25"/>
    </reaction>
</comment>
<accession>A0A239HIN7</accession>
<dbReference type="GO" id="GO:0009423">
    <property type="term" value="P:chorismate biosynthetic process"/>
    <property type="evidence" value="ECO:0007669"/>
    <property type="project" value="UniProtKB-UniRule"/>
</dbReference>
<evidence type="ECO:0000259" key="12">
    <source>
        <dbReference type="Pfam" id="PF08501"/>
    </source>
</evidence>
<comment type="similarity">
    <text evidence="10">Belongs to the shikimate dehydrogenase family.</text>
</comment>
<dbReference type="GO" id="GO:0008652">
    <property type="term" value="P:amino acid biosynthetic process"/>
    <property type="evidence" value="ECO:0007669"/>
    <property type="project" value="UniProtKB-KW"/>
</dbReference>
<evidence type="ECO:0000313" key="14">
    <source>
        <dbReference type="EMBL" id="SNS81180.1"/>
    </source>
</evidence>
<dbReference type="HAMAP" id="MF_00222">
    <property type="entry name" value="Shikimate_DH_AroE"/>
    <property type="match status" value="1"/>
</dbReference>
<dbReference type="InterPro" id="IPR041121">
    <property type="entry name" value="SDH_C"/>
</dbReference>
<proteinExistence type="inferred from homology"/>
<feature type="binding site" evidence="10">
    <location>
        <position position="94"/>
    </location>
    <ligand>
        <name>shikimate</name>
        <dbReference type="ChEBI" id="CHEBI:36208"/>
    </ligand>
</feature>
<dbReference type="PANTHER" id="PTHR21089">
    <property type="entry name" value="SHIKIMATE DEHYDROGENASE"/>
    <property type="match status" value="1"/>
</dbReference>
<dbReference type="EMBL" id="FZOJ01000022">
    <property type="protein sequence ID" value="SNS81180.1"/>
    <property type="molecule type" value="Genomic_DNA"/>
</dbReference>
<gene>
    <name evidence="10" type="primary">aroE</name>
    <name evidence="14" type="ORF">SAMN05446037_102222</name>
</gene>
<comment type="pathway">
    <text evidence="9">Aromatic compound metabolism; 3,4-dihydroxybenzoate biosynthesis; 3-dehydroquinate from D-quinate (NAD(+) route).</text>
</comment>
<dbReference type="AlphaFoldDB" id="A0A239HIN7"/>
<feature type="binding site" evidence="10">
    <location>
        <position position="231"/>
    </location>
    <ligand>
        <name>NADP(+)</name>
        <dbReference type="ChEBI" id="CHEBI:58349"/>
    </ligand>
</feature>
<dbReference type="PANTHER" id="PTHR21089:SF1">
    <property type="entry name" value="BIFUNCTIONAL 3-DEHYDROQUINATE DEHYDRATASE_SHIKIMATE DEHYDROGENASE, CHLOROPLASTIC"/>
    <property type="match status" value="1"/>
</dbReference>
<feature type="domain" description="Shikimate dehydrogenase substrate binding N-terminal" evidence="12">
    <location>
        <begin position="14"/>
        <end position="96"/>
    </location>
</feature>
<feature type="binding site" evidence="10">
    <location>
        <position position="85"/>
    </location>
    <ligand>
        <name>NADP(+)</name>
        <dbReference type="ChEBI" id="CHEBI:58349"/>
    </ligand>
</feature>
<comment type="catalytic activity">
    <reaction evidence="7">
        <text>L-quinate + NAD(+) = 3-dehydroquinate + NADH + H(+)</text>
        <dbReference type="Rhea" id="RHEA:22364"/>
        <dbReference type="ChEBI" id="CHEBI:15378"/>
        <dbReference type="ChEBI" id="CHEBI:29751"/>
        <dbReference type="ChEBI" id="CHEBI:32364"/>
        <dbReference type="ChEBI" id="CHEBI:57540"/>
        <dbReference type="ChEBI" id="CHEBI:57945"/>
        <dbReference type="EC" id="1.1.1.24"/>
    </reaction>
</comment>
<feature type="binding site" evidence="10">
    <location>
        <position position="254"/>
    </location>
    <ligand>
        <name>NADP(+)</name>
        <dbReference type="ChEBI" id="CHEBI:58349"/>
    </ligand>
</feature>
<dbReference type="Gene3D" id="3.40.50.10860">
    <property type="entry name" value="Leucine Dehydrogenase, chain A, domain 1"/>
    <property type="match status" value="1"/>
</dbReference>
<feature type="domain" description="Quinate/shikimate 5-dehydrogenase/glutamyl-tRNA reductase" evidence="11">
    <location>
        <begin position="123"/>
        <end position="203"/>
    </location>
</feature>
<dbReference type="FunFam" id="3.40.50.10860:FF:000004">
    <property type="entry name" value="Quinate/shikimate dehydrogenase"/>
    <property type="match status" value="1"/>
</dbReference>
<dbReference type="GO" id="GO:0052734">
    <property type="term" value="F:shikimate 3-dehydrogenase (NAD+) activity"/>
    <property type="evidence" value="ECO:0007669"/>
    <property type="project" value="RHEA"/>
</dbReference>
<evidence type="ECO:0000256" key="7">
    <source>
        <dbReference type="ARBA" id="ARBA00051639"/>
    </source>
</evidence>
<feature type="binding site" evidence="10">
    <location>
        <position position="233"/>
    </location>
    <ligand>
        <name>shikimate</name>
        <dbReference type="ChEBI" id="CHEBI:36208"/>
    </ligand>
</feature>
<dbReference type="CDD" id="cd01065">
    <property type="entry name" value="NAD_bind_Shikimate_DH"/>
    <property type="match status" value="1"/>
</dbReference>
<keyword evidence="4 10" id="KW-0560">Oxidoreductase</keyword>
<evidence type="ECO:0000256" key="3">
    <source>
        <dbReference type="ARBA" id="ARBA00022857"/>
    </source>
</evidence>
<feature type="binding site" evidence="10">
    <location>
        <position position="69"/>
    </location>
    <ligand>
        <name>shikimate</name>
        <dbReference type="ChEBI" id="CHEBI:36208"/>
    </ligand>
</feature>
<keyword evidence="2 10" id="KW-0028">Amino-acid biosynthesis</keyword>
<sequence length="286" mass="31417">MSYAITDETRLTGIIGTPIKQSFSPKIHNKAFGHLNLNYLYIPFDVQQQSLGKTVEAMKTLNFRGFNVTMPHKQEIMKHLDGISEEAKIIGAVNTVVNQQGNLIGYNTDGKGYTRSLKEEGVAINNKTFVIAGAGGAARSVAIQLALDGAKKIILLNRTLQKAHDIAELITKNISDAIIEVNTLENKNLVKALEEADVLVNSTPLGMYSAKDQSIIEDEEIIPAGLVVSDLIYNPAKTKLLQQAENRKCQTVNGLGMLIWQAAIAFELWTQVPMPVDYVKNAILRD</sequence>
<dbReference type="EC" id="1.1.1.25" evidence="10"/>
<feature type="binding site" evidence="10">
    <location>
        <begin position="22"/>
        <end position="24"/>
    </location>
    <ligand>
        <name>shikimate</name>
        <dbReference type="ChEBI" id="CHEBI:36208"/>
    </ligand>
</feature>
<dbReference type="UniPathway" id="UPA00053">
    <property type="reaction ID" value="UER00087"/>
</dbReference>
<dbReference type="InterPro" id="IPR006151">
    <property type="entry name" value="Shikm_DH/Glu-tRNA_Rdtase"/>
</dbReference>
<evidence type="ECO:0000256" key="6">
    <source>
        <dbReference type="ARBA" id="ARBA00049442"/>
    </source>
</evidence>
<dbReference type="InterPro" id="IPR013708">
    <property type="entry name" value="Shikimate_DH-bd_N"/>
</dbReference>
<keyword evidence="15" id="KW-1185">Reference proteome</keyword>
<dbReference type="GO" id="GO:0019632">
    <property type="term" value="P:shikimate metabolic process"/>
    <property type="evidence" value="ECO:0007669"/>
    <property type="project" value="InterPro"/>
</dbReference>
<organism evidence="14 15">
    <name type="scientific">Anaerovirgula multivorans</name>
    <dbReference type="NCBI Taxonomy" id="312168"/>
    <lineage>
        <taxon>Bacteria</taxon>
        <taxon>Bacillati</taxon>
        <taxon>Bacillota</taxon>
        <taxon>Clostridia</taxon>
        <taxon>Peptostreptococcales</taxon>
        <taxon>Natronincolaceae</taxon>
        <taxon>Anaerovirgula</taxon>
    </lineage>
</organism>
<evidence type="ECO:0000256" key="2">
    <source>
        <dbReference type="ARBA" id="ARBA00022605"/>
    </source>
</evidence>
<comment type="pathway">
    <text evidence="1 10">Metabolic intermediate biosynthesis; chorismate biosynthesis; chorismate from D-erythrose 4-phosphate and phosphoenolpyruvate: step 4/7.</text>
</comment>
<dbReference type="SUPFAM" id="SSF51735">
    <property type="entry name" value="NAD(P)-binding Rossmann-fold domains"/>
    <property type="match status" value="1"/>
</dbReference>
<evidence type="ECO:0000256" key="5">
    <source>
        <dbReference type="ARBA" id="ARBA00023141"/>
    </source>
</evidence>
<dbReference type="GO" id="GO:0030266">
    <property type="term" value="F:quinate 3-dehydrogenase (NAD+) activity"/>
    <property type="evidence" value="ECO:0007669"/>
    <property type="project" value="UniProtKB-EC"/>
</dbReference>
<dbReference type="Pfam" id="PF01488">
    <property type="entry name" value="Shikimate_DH"/>
    <property type="match status" value="1"/>
</dbReference>
<dbReference type="RefSeq" id="WP_089284223.1">
    <property type="nucleotide sequence ID" value="NZ_FZOJ01000022.1"/>
</dbReference>
<dbReference type="FunFam" id="3.40.50.720:FF:000086">
    <property type="entry name" value="Quinate/shikimate dehydrogenase"/>
    <property type="match status" value="1"/>
</dbReference>
<dbReference type="InterPro" id="IPR022893">
    <property type="entry name" value="Shikimate_DH_fam"/>
</dbReference>
<dbReference type="SUPFAM" id="SSF53223">
    <property type="entry name" value="Aminoacid dehydrogenase-like, N-terminal domain"/>
    <property type="match status" value="1"/>
</dbReference>